<dbReference type="InterPro" id="IPR050763">
    <property type="entry name" value="ABC_transporter_ATP-binding"/>
</dbReference>
<sequence length="301" mass="33717">MAYIEVSDVHKSFEGRRILHGMNFQVAEHAVVGLLGPNGSGKTTMIRLVNGVILPDQGSMRVAGWNPLTEGNEIRRNAGIVTEGAGLYHDMSALENLRFFARLYGVTKHRRAEELLEQFDLTPHKDRPTGQFSTGMKKRLALAKALLQRPSLLFLDEPTNGLDPEGIHEVLHHLKELNAKEGTTILICSHVLQQMESVCGSYILMESGKVIAQGTKESLERTYRQDLRLRVETGLQMESAAVYGYPVCREGVHSLEFTLTRKEDISPLLTSILQESWVHSAEIVNRDLESLYFLIKEGARP</sequence>
<dbReference type="Gene3D" id="3.40.50.300">
    <property type="entry name" value="P-loop containing nucleotide triphosphate hydrolases"/>
    <property type="match status" value="1"/>
</dbReference>
<accession>A0ABW5PA89</accession>
<feature type="domain" description="ABC transporter" evidence="5">
    <location>
        <begin position="4"/>
        <end position="232"/>
    </location>
</feature>
<dbReference type="InterPro" id="IPR027417">
    <property type="entry name" value="P-loop_NTPase"/>
</dbReference>
<dbReference type="InterPro" id="IPR003593">
    <property type="entry name" value="AAA+_ATPase"/>
</dbReference>
<evidence type="ECO:0000256" key="4">
    <source>
        <dbReference type="ARBA" id="ARBA00022840"/>
    </source>
</evidence>
<comment type="caution">
    <text evidence="6">The sequence shown here is derived from an EMBL/GenBank/DDBJ whole genome shotgun (WGS) entry which is preliminary data.</text>
</comment>
<evidence type="ECO:0000313" key="6">
    <source>
        <dbReference type="EMBL" id="MFD2612206.1"/>
    </source>
</evidence>
<evidence type="ECO:0000259" key="5">
    <source>
        <dbReference type="PROSITE" id="PS50893"/>
    </source>
</evidence>
<dbReference type="PANTHER" id="PTHR42711:SF5">
    <property type="entry name" value="ABC TRANSPORTER ATP-BINDING PROTEIN NATA"/>
    <property type="match status" value="1"/>
</dbReference>
<evidence type="ECO:0000256" key="2">
    <source>
        <dbReference type="ARBA" id="ARBA00022448"/>
    </source>
</evidence>
<dbReference type="Proteomes" id="UP001597541">
    <property type="component" value="Unassembled WGS sequence"/>
</dbReference>
<proteinExistence type="inferred from homology"/>
<organism evidence="6 7">
    <name type="scientific">Paenibacillus gansuensis</name>
    <dbReference type="NCBI Taxonomy" id="306542"/>
    <lineage>
        <taxon>Bacteria</taxon>
        <taxon>Bacillati</taxon>
        <taxon>Bacillota</taxon>
        <taxon>Bacilli</taxon>
        <taxon>Bacillales</taxon>
        <taxon>Paenibacillaceae</taxon>
        <taxon>Paenibacillus</taxon>
    </lineage>
</organism>
<comment type="similarity">
    <text evidence="1">Belongs to the ABC transporter superfamily.</text>
</comment>
<dbReference type="RefSeq" id="WP_377601513.1">
    <property type="nucleotide sequence ID" value="NZ_JBHUME010000005.1"/>
</dbReference>
<reference evidence="7" key="1">
    <citation type="journal article" date="2019" name="Int. J. Syst. Evol. Microbiol.">
        <title>The Global Catalogue of Microorganisms (GCM) 10K type strain sequencing project: providing services to taxonomists for standard genome sequencing and annotation.</title>
        <authorList>
            <consortium name="The Broad Institute Genomics Platform"/>
            <consortium name="The Broad Institute Genome Sequencing Center for Infectious Disease"/>
            <person name="Wu L."/>
            <person name="Ma J."/>
        </authorList>
    </citation>
    <scope>NUCLEOTIDE SEQUENCE [LARGE SCALE GENOMIC DNA]</scope>
    <source>
        <strain evidence="7">KCTC 3950</strain>
    </source>
</reference>
<gene>
    <name evidence="6" type="ORF">ACFSUF_07150</name>
</gene>
<dbReference type="SUPFAM" id="SSF52540">
    <property type="entry name" value="P-loop containing nucleoside triphosphate hydrolases"/>
    <property type="match status" value="1"/>
</dbReference>
<protein>
    <submittedName>
        <fullName evidence="6">ABC transporter ATP-binding protein</fullName>
    </submittedName>
</protein>
<evidence type="ECO:0000256" key="1">
    <source>
        <dbReference type="ARBA" id="ARBA00005417"/>
    </source>
</evidence>
<name>A0ABW5PA89_9BACL</name>
<keyword evidence="7" id="KW-1185">Reference proteome</keyword>
<dbReference type="EMBL" id="JBHUME010000005">
    <property type="protein sequence ID" value="MFD2612206.1"/>
    <property type="molecule type" value="Genomic_DNA"/>
</dbReference>
<dbReference type="PROSITE" id="PS50893">
    <property type="entry name" value="ABC_TRANSPORTER_2"/>
    <property type="match status" value="1"/>
</dbReference>
<dbReference type="Pfam" id="PF00005">
    <property type="entry name" value="ABC_tran"/>
    <property type="match status" value="1"/>
</dbReference>
<dbReference type="SMART" id="SM00382">
    <property type="entry name" value="AAA"/>
    <property type="match status" value="1"/>
</dbReference>
<keyword evidence="4 6" id="KW-0067">ATP-binding</keyword>
<dbReference type="PANTHER" id="PTHR42711">
    <property type="entry name" value="ABC TRANSPORTER ATP-BINDING PROTEIN"/>
    <property type="match status" value="1"/>
</dbReference>
<keyword evidence="2" id="KW-0813">Transport</keyword>
<evidence type="ECO:0000256" key="3">
    <source>
        <dbReference type="ARBA" id="ARBA00022741"/>
    </source>
</evidence>
<dbReference type="InterPro" id="IPR003439">
    <property type="entry name" value="ABC_transporter-like_ATP-bd"/>
</dbReference>
<keyword evidence="3" id="KW-0547">Nucleotide-binding</keyword>
<dbReference type="GO" id="GO:0005524">
    <property type="term" value="F:ATP binding"/>
    <property type="evidence" value="ECO:0007669"/>
    <property type="project" value="UniProtKB-KW"/>
</dbReference>
<evidence type="ECO:0000313" key="7">
    <source>
        <dbReference type="Proteomes" id="UP001597541"/>
    </source>
</evidence>